<organism evidence="2 3">
    <name type="scientific">Asprobacillus argus</name>
    <dbReference type="NCBI Taxonomy" id="3076534"/>
    <lineage>
        <taxon>Bacteria</taxon>
        <taxon>Pseudomonadati</taxon>
        <taxon>Bacteroidota</taxon>
        <taxon>Flavobacteriia</taxon>
        <taxon>Flavobacteriales</taxon>
        <taxon>Flavobacteriaceae</taxon>
        <taxon>Asprobacillus</taxon>
    </lineage>
</organism>
<dbReference type="PANTHER" id="PTHR34408">
    <property type="entry name" value="FAMILY PROTEIN, PUTATIVE-RELATED"/>
    <property type="match status" value="1"/>
</dbReference>
<comment type="caution">
    <text evidence="2">The sequence shown here is derived from an EMBL/GenBank/DDBJ whole genome shotgun (WGS) entry which is preliminary data.</text>
</comment>
<gene>
    <name evidence="2" type="ORF">RQM59_07495</name>
</gene>
<evidence type="ECO:0000313" key="2">
    <source>
        <dbReference type="EMBL" id="MDT7832219.1"/>
    </source>
</evidence>
<evidence type="ECO:0000313" key="3">
    <source>
        <dbReference type="Proteomes" id="UP001257277"/>
    </source>
</evidence>
<accession>A0ABU3LES3</accession>
<dbReference type="RefSeq" id="WP_349241479.1">
    <property type="nucleotide sequence ID" value="NZ_JAVTTO010000003.1"/>
</dbReference>
<dbReference type="InterPro" id="IPR052354">
    <property type="entry name" value="Cell_Wall_Dynamics_Protein"/>
</dbReference>
<keyword evidence="3" id="KW-1185">Reference proteome</keyword>
<feature type="compositionally biased region" description="Low complexity" evidence="1">
    <location>
        <begin position="246"/>
        <end position="257"/>
    </location>
</feature>
<evidence type="ECO:0008006" key="4">
    <source>
        <dbReference type="Google" id="ProtNLM"/>
    </source>
</evidence>
<dbReference type="SUPFAM" id="SSF53955">
    <property type="entry name" value="Lysozyme-like"/>
    <property type="match status" value="1"/>
</dbReference>
<reference evidence="2 3" key="1">
    <citation type="submission" date="2023-09" db="EMBL/GenBank/DDBJ databases">
        <title>Novel taxa isolated from Blanes Bay.</title>
        <authorList>
            <person name="Rey-Velasco X."/>
            <person name="Lucena T."/>
        </authorList>
    </citation>
    <scope>NUCLEOTIDE SEQUENCE [LARGE SCALE GENOMIC DNA]</scope>
    <source>
        <strain evidence="2 3">S356</strain>
    </source>
</reference>
<name>A0ABU3LES3_9FLAO</name>
<dbReference type="PANTHER" id="PTHR34408:SF1">
    <property type="entry name" value="GLYCOSYL HYDROLASE FAMILY 19 DOMAIN-CONTAINING PROTEIN HI_1415"/>
    <property type="match status" value="1"/>
</dbReference>
<proteinExistence type="predicted"/>
<protein>
    <recommendedName>
        <fullName evidence="4">Glycoside hydrolase family 19 catalytic domain-containing protein</fullName>
    </recommendedName>
</protein>
<dbReference type="EMBL" id="JAVTTO010000003">
    <property type="protein sequence ID" value="MDT7832219.1"/>
    <property type="molecule type" value="Genomic_DNA"/>
</dbReference>
<feature type="region of interest" description="Disordered" evidence="1">
    <location>
        <begin position="225"/>
        <end position="257"/>
    </location>
</feature>
<sequence>MTNTTEAVNTVAKNYEVQKLSAKELQEDIQIDVALKKIQHRFKRHTNTSAERSIVIGDGLIILDEEIAKITVDNAITWTFKVETPTHEDSDIENFMIKKHNDVFRYYLIKYQHNDENPNDPYITTLEHINGDALDTSSLDLSSRDSFDWEFGDGGGGDDDCEGIVVGYEFQACNQGGTHTAGTYCCQHLGAPHGCQTNSGFCGFTCTGTSEVEILDFSHCDAPVGDPVDGDNPNDGDISTGGGSGNPNTGNDDNNNTVTTLVDPRCPLGKVTDPVTGDCVCPSDKVEQFVSGVSMCICAAGRVEDYRGTCVDKCETTLVDLQNVFPNTSAAKLQGIADYINEHGKNFGIDTNEKLQHFLAQAGHESTKIGGHEFEAFEENLNYRISRLGTNNKNWKKYFNTISNPTADPNKANPNNYVSGSNPVFADAQKLGNLVYANRNGNGSFNSGDGYRFRGRGVIHLTGRYNYQQFTNFYQGRYNSTKDFIATPGLLVSDTEIAVISALWFFQKDVLNKLNPSMNSNTSVTRVTFLVNGGFNGLPHRRLLFSHAQNHIICK</sequence>
<dbReference type="Gene3D" id="1.10.530.10">
    <property type="match status" value="1"/>
</dbReference>
<dbReference type="InterPro" id="IPR023346">
    <property type="entry name" value="Lysozyme-like_dom_sf"/>
</dbReference>
<evidence type="ECO:0000256" key="1">
    <source>
        <dbReference type="SAM" id="MobiDB-lite"/>
    </source>
</evidence>
<dbReference type="Proteomes" id="UP001257277">
    <property type="component" value="Unassembled WGS sequence"/>
</dbReference>